<proteinExistence type="predicted"/>
<gene>
    <name evidence="1" type="ORF">PQU98_04605</name>
</gene>
<sequence>MTHTQSLIGPYEAHTNGKSWWVQTPAPYREVLAENLSEKAARMLCHVPNLIEALQTAETFISGFEDDELQDGINDRLSIIRAAIDEVTGGAA</sequence>
<evidence type="ECO:0000313" key="1">
    <source>
        <dbReference type="EMBL" id="MDC7675398.1"/>
    </source>
</evidence>
<dbReference type="EMBL" id="JAQQKV010000001">
    <property type="protein sequence ID" value="MDC7675398.1"/>
    <property type="molecule type" value="Genomic_DNA"/>
</dbReference>
<comment type="caution">
    <text evidence="1">The sequence shown here is derived from an EMBL/GenBank/DDBJ whole genome shotgun (WGS) entry which is preliminary data.</text>
</comment>
<accession>A0ABT5HHB2</accession>
<protein>
    <submittedName>
        <fullName evidence="1">Uncharacterized protein</fullName>
    </submittedName>
</protein>
<keyword evidence="2" id="KW-1185">Reference proteome</keyword>
<dbReference type="RefSeq" id="WP_272743705.1">
    <property type="nucleotide sequence ID" value="NZ_JAQQKV010000001.1"/>
</dbReference>
<reference evidence="1 2" key="1">
    <citation type="submission" date="2023-01" db="EMBL/GenBank/DDBJ databases">
        <title>Novel species of the genus Asticcacaulis isolated from rivers.</title>
        <authorList>
            <person name="Lu H."/>
        </authorList>
    </citation>
    <scope>NUCLEOTIDE SEQUENCE [LARGE SCALE GENOMIC DNA]</scope>
    <source>
        <strain evidence="1 2">LKC15W</strain>
    </source>
</reference>
<dbReference type="Proteomes" id="UP001218579">
    <property type="component" value="Unassembled WGS sequence"/>
</dbReference>
<name>A0ABT5HHB2_9CAUL</name>
<evidence type="ECO:0000313" key="2">
    <source>
        <dbReference type="Proteomes" id="UP001218579"/>
    </source>
</evidence>
<organism evidence="1 2">
    <name type="scientific">Asticcacaulis machinosus</name>
    <dbReference type="NCBI Taxonomy" id="2984211"/>
    <lineage>
        <taxon>Bacteria</taxon>
        <taxon>Pseudomonadati</taxon>
        <taxon>Pseudomonadota</taxon>
        <taxon>Alphaproteobacteria</taxon>
        <taxon>Caulobacterales</taxon>
        <taxon>Caulobacteraceae</taxon>
        <taxon>Asticcacaulis</taxon>
    </lineage>
</organism>